<sequence>FILTSCILGAYLVWAYLPHEWLHAIGITYLPHKHWSITGPMSIPVIGFVLALGYVYNHWSIMLPLTSIYLIKDGYSKREGVSTNMHRVNDPSPISAESRVDDRQVIPPLADLDPAWVMEQLYLRSSQLPRQNN</sequence>
<dbReference type="InterPro" id="IPR013717">
    <property type="entry name" value="PIG-P"/>
</dbReference>
<dbReference type="EMBL" id="JTDE01006935">
    <property type="protein sequence ID" value="KAF7241661.1"/>
    <property type="molecule type" value="Genomic_DNA"/>
</dbReference>
<gene>
    <name evidence="7" type="ORF">EG68_10557</name>
</gene>
<keyword evidence="2 5" id="KW-0812">Transmembrane</keyword>
<name>A0A8S9YIV8_9TREM</name>
<evidence type="ECO:0000256" key="4">
    <source>
        <dbReference type="ARBA" id="ARBA00023136"/>
    </source>
</evidence>
<evidence type="ECO:0000256" key="2">
    <source>
        <dbReference type="ARBA" id="ARBA00022692"/>
    </source>
</evidence>
<dbReference type="GO" id="GO:0005783">
    <property type="term" value="C:endoplasmic reticulum"/>
    <property type="evidence" value="ECO:0007669"/>
    <property type="project" value="TreeGrafter"/>
</dbReference>
<evidence type="ECO:0000259" key="6">
    <source>
        <dbReference type="Pfam" id="PF08510"/>
    </source>
</evidence>
<dbReference type="Proteomes" id="UP000822476">
    <property type="component" value="Unassembled WGS sequence"/>
</dbReference>
<dbReference type="GO" id="GO:0006506">
    <property type="term" value="P:GPI anchor biosynthetic process"/>
    <property type="evidence" value="ECO:0007669"/>
    <property type="project" value="TreeGrafter"/>
</dbReference>
<keyword evidence="8" id="KW-1185">Reference proteome</keyword>
<evidence type="ECO:0000256" key="1">
    <source>
        <dbReference type="ARBA" id="ARBA00004141"/>
    </source>
</evidence>
<dbReference type="OrthoDB" id="690928at2759"/>
<dbReference type="Pfam" id="PF08510">
    <property type="entry name" value="PIG-P"/>
    <property type="match status" value="1"/>
</dbReference>
<dbReference type="AlphaFoldDB" id="A0A8S9YIV8"/>
<feature type="domain" description="PIG-P" evidence="6">
    <location>
        <begin position="1"/>
        <end position="122"/>
    </location>
</feature>
<evidence type="ECO:0000256" key="3">
    <source>
        <dbReference type="ARBA" id="ARBA00022989"/>
    </source>
</evidence>
<keyword evidence="3 5" id="KW-1133">Transmembrane helix</keyword>
<comment type="subcellular location">
    <subcellularLocation>
        <location evidence="1">Membrane</location>
        <topology evidence="1">Multi-pass membrane protein</topology>
    </subcellularLocation>
</comment>
<dbReference type="GO" id="GO:0016020">
    <property type="term" value="C:membrane"/>
    <property type="evidence" value="ECO:0007669"/>
    <property type="project" value="UniProtKB-SubCell"/>
</dbReference>
<evidence type="ECO:0000256" key="5">
    <source>
        <dbReference type="SAM" id="Phobius"/>
    </source>
</evidence>
<keyword evidence="4 5" id="KW-0472">Membrane</keyword>
<dbReference type="PANTHER" id="PTHR46346:SF1">
    <property type="entry name" value="PHOSPHATIDYLINOSITOL N-ACETYLGLUCOSAMINYLTRANSFERASE SUBUNIT P"/>
    <property type="match status" value="1"/>
</dbReference>
<accession>A0A8S9YIV8</accession>
<feature type="transmembrane region" description="Helical" evidence="5">
    <location>
        <begin position="39"/>
        <end position="56"/>
    </location>
</feature>
<dbReference type="InterPro" id="IPR052263">
    <property type="entry name" value="GPI_Anchor_Biosynth"/>
</dbReference>
<comment type="caution">
    <text evidence="7">The sequence shown here is derived from an EMBL/GenBank/DDBJ whole genome shotgun (WGS) entry which is preliminary data.</text>
</comment>
<protein>
    <recommendedName>
        <fullName evidence="6">PIG-P domain-containing protein</fullName>
    </recommendedName>
</protein>
<reference evidence="7" key="1">
    <citation type="submission" date="2019-07" db="EMBL/GenBank/DDBJ databases">
        <title>Annotation for the trematode Paragonimus miyazaki's.</title>
        <authorList>
            <person name="Choi Y.-J."/>
        </authorList>
    </citation>
    <scope>NUCLEOTIDE SEQUENCE</scope>
    <source>
        <strain evidence="7">Japan</strain>
    </source>
</reference>
<proteinExistence type="predicted"/>
<evidence type="ECO:0000313" key="7">
    <source>
        <dbReference type="EMBL" id="KAF7241661.1"/>
    </source>
</evidence>
<feature type="non-terminal residue" evidence="7">
    <location>
        <position position="1"/>
    </location>
</feature>
<evidence type="ECO:0000313" key="8">
    <source>
        <dbReference type="Proteomes" id="UP000822476"/>
    </source>
</evidence>
<dbReference type="PANTHER" id="PTHR46346">
    <property type="entry name" value="PHOSPHATIDYLINOSITOL N-ACETYLGLUCOSAMINYLTRANSFERASE SUBUNIT P"/>
    <property type="match status" value="1"/>
</dbReference>
<organism evidence="7 8">
    <name type="scientific">Paragonimus skrjabini miyazakii</name>
    <dbReference type="NCBI Taxonomy" id="59628"/>
    <lineage>
        <taxon>Eukaryota</taxon>
        <taxon>Metazoa</taxon>
        <taxon>Spiralia</taxon>
        <taxon>Lophotrochozoa</taxon>
        <taxon>Platyhelminthes</taxon>
        <taxon>Trematoda</taxon>
        <taxon>Digenea</taxon>
        <taxon>Plagiorchiida</taxon>
        <taxon>Troglotremata</taxon>
        <taxon>Troglotrematidae</taxon>
        <taxon>Paragonimus</taxon>
    </lineage>
</organism>